<dbReference type="EMBL" id="JAAAIM010000446">
    <property type="protein sequence ID" value="KAG0287941.1"/>
    <property type="molecule type" value="Genomic_DNA"/>
</dbReference>
<proteinExistence type="predicted"/>
<gene>
    <name evidence="4" type="ORF">BGZ96_008200</name>
</gene>
<comment type="caution">
    <text evidence="4">The sequence shown here is derived from an EMBL/GenBank/DDBJ whole genome shotgun (WGS) entry which is preliminary data.</text>
</comment>
<dbReference type="Proteomes" id="UP001194696">
    <property type="component" value="Unassembled WGS sequence"/>
</dbReference>
<evidence type="ECO:0000256" key="1">
    <source>
        <dbReference type="SAM" id="Coils"/>
    </source>
</evidence>
<sequence length="507" mass="55974">MHWGLKPSRATVQGSHNRQKDIKQSLVPISPNKEKNAGLFAAVITAGRKNKEQLAPSLEKGIKKLYYSAPVTVLHPIKHSRSKHTNHPEAIMFGNKVSSKRSPLAPQRELRLVNIYLEQGRIASKAGEHQIALVLCEEAEASLSKMKKCVKAAEVGDVTDLRHGVACAFLELSKLLEELNQQERAKESGSKAHDWGYPEVYVEKLSILTPPSHETTVSITTQLPSEVSASIAEQPSRKTSYAAQPSLKTTGATQLPLKTTGSTAAQPPLETLVSVLTKPALDKLGPAVIEHKLPEPDERLVSTHQLVYCLGLLKAPPSSDDPHKDSVLHWVKSTRVDLDEQERLNTLTTKIVRLFLGDELKDPSDITEVACICPFLNRNTFRALLELFIDSTEKSNLLNLHALKGLAKLMQGANEGHLEADDLVRILQVLNTRLQATHPETQNHIYQLLVAVSRVLDAMADCKVEGLDRVILHERLSGYINDLKDGTDPHMVYLAAYAFQALECVPD</sequence>
<feature type="region of interest" description="Disordered" evidence="2">
    <location>
        <begin position="1"/>
        <end position="25"/>
    </location>
</feature>
<evidence type="ECO:0000256" key="2">
    <source>
        <dbReference type="SAM" id="MobiDB-lite"/>
    </source>
</evidence>
<reference evidence="4 5" key="1">
    <citation type="journal article" date="2020" name="Fungal Divers.">
        <title>Resolving the Mortierellaceae phylogeny through synthesis of multi-gene phylogenetics and phylogenomics.</title>
        <authorList>
            <person name="Vandepol N."/>
            <person name="Liber J."/>
            <person name="Desiro A."/>
            <person name="Na H."/>
            <person name="Kennedy M."/>
            <person name="Barry K."/>
            <person name="Grigoriev I.V."/>
            <person name="Miller A.N."/>
            <person name="O'Donnell K."/>
            <person name="Stajich J.E."/>
            <person name="Bonito G."/>
        </authorList>
    </citation>
    <scope>NUCLEOTIDE SEQUENCE [LARGE SCALE GENOMIC DNA]</scope>
    <source>
        <strain evidence="4 5">AD045</strain>
    </source>
</reference>
<evidence type="ECO:0000313" key="4">
    <source>
        <dbReference type="EMBL" id="KAG0287941.1"/>
    </source>
</evidence>
<keyword evidence="1" id="KW-0175">Coiled coil</keyword>
<name>A0ABQ7K041_9FUNG</name>
<evidence type="ECO:0000313" key="5">
    <source>
        <dbReference type="Proteomes" id="UP001194696"/>
    </source>
</evidence>
<protein>
    <recommendedName>
        <fullName evidence="3">Arm-like repeat domain-containing protein</fullName>
    </recommendedName>
</protein>
<dbReference type="Pfam" id="PF23948">
    <property type="entry name" value="ARM_5"/>
    <property type="match status" value="1"/>
</dbReference>
<feature type="coiled-coil region" evidence="1">
    <location>
        <begin position="165"/>
        <end position="192"/>
    </location>
</feature>
<dbReference type="InterPro" id="IPR056251">
    <property type="entry name" value="Arm_rpt_dom"/>
</dbReference>
<organism evidence="4 5">
    <name type="scientific">Linnemannia gamsii</name>
    <dbReference type="NCBI Taxonomy" id="64522"/>
    <lineage>
        <taxon>Eukaryota</taxon>
        <taxon>Fungi</taxon>
        <taxon>Fungi incertae sedis</taxon>
        <taxon>Mucoromycota</taxon>
        <taxon>Mortierellomycotina</taxon>
        <taxon>Mortierellomycetes</taxon>
        <taxon>Mortierellales</taxon>
        <taxon>Mortierellaceae</taxon>
        <taxon>Linnemannia</taxon>
    </lineage>
</organism>
<feature type="region of interest" description="Disordered" evidence="2">
    <location>
        <begin position="228"/>
        <end position="247"/>
    </location>
</feature>
<feature type="domain" description="Arm-like repeat" evidence="3">
    <location>
        <begin position="327"/>
        <end position="507"/>
    </location>
</feature>
<accession>A0ABQ7K041</accession>
<keyword evidence="5" id="KW-1185">Reference proteome</keyword>
<evidence type="ECO:0000259" key="3">
    <source>
        <dbReference type="Pfam" id="PF23948"/>
    </source>
</evidence>